<organism evidence="1 2">
    <name type="scientific">Phytophthora nicotianae (strain INRA-310)</name>
    <name type="common">Phytophthora parasitica</name>
    <dbReference type="NCBI Taxonomy" id="761204"/>
    <lineage>
        <taxon>Eukaryota</taxon>
        <taxon>Sar</taxon>
        <taxon>Stramenopiles</taxon>
        <taxon>Oomycota</taxon>
        <taxon>Peronosporomycetes</taxon>
        <taxon>Peronosporales</taxon>
        <taxon>Peronosporaceae</taxon>
        <taxon>Phytophthora</taxon>
    </lineage>
</organism>
<dbReference type="GO" id="GO:0003676">
    <property type="term" value="F:nucleic acid binding"/>
    <property type="evidence" value="ECO:0007669"/>
    <property type="project" value="InterPro"/>
</dbReference>
<evidence type="ECO:0000313" key="1">
    <source>
        <dbReference type="EMBL" id="ETN05189.1"/>
    </source>
</evidence>
<protein>
    <submittedName>
        <fullName evidence="1">Uncharacterized protein</fullName>
    </submittedName>
</protein>
<name>W2PY40_PHYN3</name>
<dbReference type="RefSeq" id="XP_008909659.1">
    <property type="nucleotide sequence ID" value="XM_008911411.1"/>
</dbReference>
<proteinExistence type="predicted"/>
<dbReference type="OMA" id="YMAPRET"/>
<dbReference type="InterPro" id="IPR036397">
    <property type="entry name" value="RNaseH_sf"/>
</dbReference>
<dbReference type="GeneID" id="20184084"/>
<reference evidence="1 2" key="2">
    <citation type="submission" date="2013-11" db="EMBL/GenBank/DDBJ databases">
        <title>The Genome Sequence of Phytophthora parasitica INRA-310.</title>
        <authorList>
            <consortium name="The Broad Institute Genomics Platform"/>
            <person name="Russ C."/>
            <person name="Tyler B."/>
            <person name="Panabieres F."/>
            <person name="Shan W."/>
            <person name="Tripathy S."/>
            <person name="Grunwald N."/>
            <person name="Machado M."/>
            <person name="Johnson C.S."/>
            <person name="Arredondo F."/>
            <person name="Hong C."/>
            <person name="Coffey M."/>
            <person name="Young S.K."/>
            <person name="Zeng Q."/>
            <person name="Gargeya S."/>
            <person name="Fitzgerald M."/>
            <person name="Abouelleil A."/>
            <person name="Alvarado L."/>
            <person name="Chapman S.B."/>
            <person name="Gainer-Dewar J."/>
            <person name="Goldberg J."/>
            <person name="Griggs A."/>
            <person name="Gujja S."/>
            <person name="Hansen M."/>
            <person name="Howarth C."/>
            <person name="Imamovic A."/>
            <person name="Ireland A."/>
            <person name="Larimer J."/>
            <person name="McCowan C."/>
            <person name="Murphy C."/>
            <person name="Pearson M."/>
            <person name="Poon T.W."/>
            <person name="Priest M."/>
            <person name="Roberts A."/>
            <person name="Saif S."/>
            <person name="Shea T."/>
            <person name="Sykes S."/>
            <person name="Wortman J."/>
            <person name="Nusbaum C."/>
            <person name="Birren B."/>
        </authorList>
    </citation>
    <scope>NUCLEOTIDE SEQUENCE [LARGE SCALE GENOMIC DNA]</scope>
    <source>
        <strain evidence="1 2">INRA-310</strain>
    </source>
</reference>
<accession>W2PY40</accession>
<dbReference type="VEuPathDB" id="FungiDB:PPTG_14831"/>
<sequence>MALPWRKRQAMRSIAKAIQVFPASVHRSIVTGEIVRRRNSIKPRLTEANKAYRVLLMKWFYMTEADRTVYMAPRETPSHSTDQSKRFITKVVFMAAIMRPIYARDGSLVFGGKLGMWPFIERVPAQKTQNRPADTIVTNPFNVGLKKQRDMLIDNVIPAVRAKCSSMLQGTELIIQQDRARCYVNPNAPAM</sequence>
<dbReference type="AlphaFoldDB" id="W2PY40"/>
<reference evidence="2" key="1">
    <citation type="submission" date="2011-12" db="EMBL/GenBank/DDBJ databases">
        <authorList>
            <consortium name="The Broad Institute Genome Sequencing Platform"/>
            <person name="Russ C."/>
            <person name="Tyler B."/>
            <person name="Panabieres F."/>
            <person name="Shan W."/>
            <person name="Tripathy S."/>
            <person name="Grunwald N."/>
            <person name="Machado M."/>
            <person name="Young S.K."/>
            <person name="Zeng Q."/>
            <person name="Gargeya S."/>
            <person name="Fitzgerald M."/>
            <person name="Haas B."/>
            <person name="Abouelleil A."/>
            <person name="Alvarado L."/>
            <person name="Arachchi H.M."/>
            <person name="Berlin A."/>
            <person name="Chapman S.B."/>
            <person name="Gearin G."/>
            <person name="Goldberg J."/>
            <person name="Griggs A."/>
            <person name="Gujja S."/>
            <person name="Hansen M."/>
            <person name="Heiman D."/>
            <person name="Howarth C."/>
            <person name="Larimer J."/>
            <person name="Lui A."/>
            <person name="MacDonald P.J.P."/>
            <person name="McCowen C."/>
            <person name="Montmayeur A."/>
            <person name="Murphy C."/>
            <person name="Neiman D."/>
            <person name="Pearson M."/>
            <person name="Priest M."/>
            <person name="Roberts A."/>
            <person name="Saif S."/>
            <person name="Shea T."/>
            <person name="Sisk P."/>
            <person name="Stolte C."/>
            <person name="Sykes S."/>
            <person name="Wortman J."/>
            <person name="Nusbaum C."/>
            <person name="Birren B."/>
        </authorList>
    </citation>
    <scope>NUCLEOTIDE SEQUENCE [LARGE SCALE GENOMIC DNA]</scope>
    <source>
        <strain evidence="2">INRA-310</strain>
    </source>
</reference>
<evidence type="ECO:0000313" key="2">
    <source>
        <dbReference type="Proteomes" id="UP000018817"/>
    </source>
</evidence>
<dbReference type="EMBL" id="KI669601">
    <property type="protein sequence ID" value="ETN05189.1"/>
    <property type="molecule type" value="Genomic_DNA"/>
</dbReference>
<dbReference type="Gene3D" id="3.30.420.10">
    <property type="entry name" value="Ribonuclease H-like superfamily/Ribonuclease H"/>
    <property type="match status" value="1"/>
</dbReference>
<dbReference type="Proteomes" id="UP000018817">
    <property type="component" value="Unassembled WGS sequence"/>
</dbReference>
<gene>
    <name evidence="1" type="ORF">PPTG_14831</name>
</gene>
<dbReference type="PANTHER" id="PTHR47169">
    <property type="entry name" value="OS01G0541250 PROTEIN"/>
    <property type="match status" value="1"/>
</dbReference>